<dbReference type="KEGG" id="plue:EWM63_12515"/>
<accession>A0A4P6KZF1</accession>
<sequence length="88" mass="8990">MSTCERCGATFHCAMADGKPGNMGNDAVEPPCWCTLLPPAVPVPRQEGAGDGMGEGTAEGRATAAAVGCWCPDCLKAHIAALARPHPQ</sequence>
<name>A0A4P6KZF1_9BURK</name>
<protein>
    <recommendedName>
        <fullName evidence="3">Cysteine-rich CWC family protein</fullName>
    </recommendedName>
</protein>
<proteinExistence type="predicted"/>
<dbReference type="AlphaFoldDB" id="A0A4P6KZF1"/>
<evidence type="ECO:0000313" key="2">
    <source>
        <dbReference type="Proteomes" id="UP000290637"/>
    </source>
</evidence>
<dbReference type="Pfam" id="PF14375">
    <property type="entry name" value="Cys_rich_CWC"/>
    <property type="match status" value="1"/>
</dbReference>
<evidence type="ECO:0008006" key="3">
    <source>
        <dbReference type="Google" id="ProtNLM"/>
    </source>
</evidence>
<dbReference type="EMBL" id="CP035913">
    <property type="protein sequence ID" value="QBE63698.1"/>
    <property type="molecule type" value="Genomic_DNA"/>
</dbReference>
<gene>
    <name evidence="1" type="ORF">EWM63_12515</name>
</gene>
<organism evidence="1 2">
    <name type="scientific">Pseudoduganella lutea</name>
    <dbReference type="NCBI Taxonomy" id="321985"/>
    <lineage>
        <taxon>Bacteria</taxon>
        <taxon>Pseudomonadati</taxon>
        <taxon>Pseudomonadota</taxon>
        <taxon>Betaproteobacteria</taxon>
        <taxon>Burkholderiales</taxon>
        <taxon>Oxalobacteraceae</taxon>
        <taxon>Telluria group</taxon>
        <taxon>Pseudoduganella</taxon>
    </lineage>
</organism>
<reference evidence="1 2" key="1">
    <citation type="submission" date="2019-02" db="EMBL/GenBank/DDBJ databases">
        <title>Draft Genome Sequences of Six Type Strains of the Genus Massilia.</title>
        <authorList>
            <person name="Miess H."/>
            <person name="Frediansyhah A."/>
            <person name="Gross H."/>
        </authorList>
    </citation>
    <scope>NUCLEOTIDE SEQUENCE [LARGE SCALE GENOMIC DNA]</scope>
    <source>
        <strain evidence="1 2">DSM 17473</strain>
    </source>
</reference>
<dbReference type="RefSeq" id="WP_130186819.1">
    <property type="nucleotide sequence ID" value="NZ_CP035913.1"/>
</dbReference>
<keyword evidence="2" id="KW-1185">Reference proteome</keyword>
<evidence type="ECO:0000313" key="1">
    <source>
        <dbReference type="EMBL" id="QBE63698.1"/>
    </source>
</evidence>
<dbReference type="OrthoDB" id="331868at2"/>
<dbReference type="Proteomes" id="UP000290637">
    <property type="component" value="Chromosome"/>
</dbReference>
<dbReference type="InterPro" id="IPR032720">
    <property type="entry name" value="Cys_rich_CWC"/>
</dbReference>